<reference evidence="9 10" key="1">
    <citation type="submission" date="2024-01" db="EMBL/GenBank/DDBJ databases">
        <authorList>
            <consortium name="Genoscope - CEA"/>
            <person name="William W."/>
        </authorList>
    </citation>
    <scope>NUCLEOTIDE SEQUENCE [LARGE SCALE GENOMIC DNA]</scope>
    <source>
        <strain evidence="9 10">29B2s-10</strain>
    </source>
</reference>
<evidence type="ECO:0000256" key="7">
    <source>
        <dbReference type="SAM" id="MobiDB-lite"/>
    </source>
</evidence>
<accession>A0ABP0EE08</accession>
<evidence type="ECO:0000256" key="1">
    <source>
        <dbReference type="ARBA" id="ARBA00004477"/>
    </source>
</evidence>
<keyword evidence="6 8" id="KW-0472">Membrane</keyword>
<dbReference type="EMBL" id="OZ004257">
    <property type="protein sequence ID" value="CAK7910135.1"/>
    <property type="molecule type" value="Genomic_DNA"/>
</dbReference>
<evidence type="ECO:0000256" key="4">
    <source>
        <dbReference type="ARBA" id="ARBA00022824"/>
    </source>
</evidence>
<dbReference type="Pfam" id="PF07281">
    <property type="entry name" value="INSIG"/>
    <property type="match status" value="1"/>
</dbReference>
<keyword evidence="4" id="KW-0256">Endoplasmic reticulum</keyword>
<sequence length="320" mass="35166">MSAVDLRKKAFSNNNLKELNGHSGSETNTTSEMFKTDSEVNLTKPSLYGIYKEDSFSNFSNENLGDESEVLFVTPPQSSQQQNESNNGVNPAKFAGKVAILTLSCLLYNEITKNIHIRHSLEGGATLQPVHFSNMFLSKFIHTLRPVTHFAIDGGNIVNWIDIGLAAMIQGVAMGAIHPLMDALLPAALSKRLLSSAPQSSRSQNANLFNDLVRSLITFLGISYGVRKIEWASTLQVSLLWSLLNPCLWLLLDGTINGFLASSLAAFGACVCVYFQNFDALNLQANKNRDDFIATWLWVASFFFCGLIIFGKLGRGLFGK</sequence>
<organism evidence="9 10">
    <name type="scientific">[Candida] anglica</name>
    <dbReference type="NCBI Taxonomy" id="148631"/>
    <lineage>
        <taxon>Eukaryota</taxon>
        <taxon>Fungi</taxon>
        <taxon>Dikarya</taxon>
        <taxon>Ascomycota</taxon>
        <taxon>Saccharomycotina</taxon>
        <taxon>Pichiomycetes</taxon>
        <taxon>Debaryomycetaceae</taxon>
        <taxon>Kurtzmaniella</taxon>
    </lineage>
</organism>
<evidence type="ECO:0000256" key="8">
    <source>
        <dbReference type="SAM" id="Phobius"/>
    </source>
</evidence>
<feature type="region of interest" description="Disordered" evidence="7">
    <location>
        <begin position="15"/>
        <end position="34"/>
    </location>
</feature>
<keyword evidence="5 8" id="KW-1133">Transmembrane helix</keyword>
<gene>
    <name evidence="9" type="ORF">CAAN4_E18184</name>
</gene>
<dbReference type="PANTHER" id="PTHR15301:SF3">
    <property type="entry name" value="PROTEIN NSG1-RELATED"/>
    <property type="match status" value="1"/>
</dbReference>
<comment type="similarity">
    <text evidence="2">Belongs to the INSIG family.</text>
</comment>
<evidence type="ECO:0000313" key="10">
    <source>
        <dbReference type="Proteomes" id="UP001497600"/>
    </source>
</evidence>
<protein>
    <submittedName>
        <fullName evidence="9">Uncharacterized protein</fullName>
    </submittedName>
</protein>
<evidence type="ECO:0000313" key="9">
    <source>
        <dbReference type="EMBL" id="CAK7910135.1"/>
    </source>
</evidence>
<evidence type="ECO:0000256" key="2">
    <source>
        <dbReference type="ARBA" id="ARBA00007475"/>
    </source>
</evidence>
<feature type="transmembrane region" description="Helical" evidence="8">
    <location>
        <begin position="296"/>
        <end position="314"/>
    </location>
</feature>
<feature type="transmembrane region" description="Helical" evidence="8">
    <location>
        <begin position="232"/>
        <end position="252"/>
    </location>
</feature>
<name>A0ABP0EE08_9ASCO</name>
<dbReference type="InterPro" id="IPR025929">
    <property type="entry name" value="INSIG_fam"/>
</dbReference>
<dbReference type="PANTHER" id="PTHR15301">
    <property type="entry name" value="INSULIN-INDUCED GENE 1"/>
    <property type="match status" value="1"/>
</dbReference>
<comment type="subcellular location">
    <subcellularLocation>
        <location evidence="1">Endoplasmic reticulum membrane</location>
        <topology evidence="1">Multi-pass membrane protein</topology>
    </subcellularLocation>
</comment>
<evidence type="ECO:0000256" key="6">
    <source>
        <dbReference type="ARBA" id="ARBA00023136"/>
    </source>
</evidence>
<keyword evidence="3 8" id="KW-0812">Transmembrane</keyword>
<evidence type="ECO:0000256" key="5">
    <source>
        <dbReference type="ARBA" id="ARBA00022989"/>
    </source>
</evidence>
<evidence type="ECO:0000256" key="3">
    <source>
        <dbReference type="ARBA" id="ARBA00022692"/>
    </source>
</evidence>
<proteinExistence type="inferred from homology"/>
<feature type="transmembrane region" description="Helical" evidence="8">
    <location>
        <begin position="259"/>
        <end position="276"/>
    </location>
</feature>
<dbReference type="Proteomes" id="UP001497600">
    <property type="component" value="Chromosome E"/>
</dbReference>
<keyword evidence="10" id="KW-1185">Reference proteome</keyword>